<comment type="caution">
    <text evidence="1">The sequence shown here is derived from an EMBL/GenBank/DDBJ whole genome shotgun (WGS) entry which is preliminary data.</text>
</comment>
<dbReference type="Proteomes" id="UP000189370">
    <property type="component" value="Unassembled WGS sequence"/>
</dbReference>
<sequence>MLRHLLRELRNCIVWSSDDELVATLDAEVSTNIGEDTTVSLDRNDRTVHLLADLGLGECLVLQTRCWCLDYSSR</sequence>
<name>A0A1S8AS82_9EURY</name>
<proteinExistence type="predicted"/>
<organism evidence="1 2">
    <name type="scientific">Natrinema saccharevitans</name>
    <dbReference type="NCBI Taxonomy" id="301967"/>
    <lineage>
        <taxon>Archaea</taxon>
        <taxon>Methanobacteriati</taxon>
        <taxon>Methanobacteriota</taxon>
        <taxon>Stenosarchaea group</taxon>
        <taxon>Halobacteria</taxon>
        <taxon>Halobacteriales</taxon>
        <taxon>Natrialbaceae</taxon>
        <taxon>Natrinema</taxon>
    </lineage>
</organism>
<keyword evidence="2" id="KW-1185">Reference proteome</keyword>
<dbReference type="AlphaFoldDB" id="A0A1S8AS82"/>
<evidence type="ECO:0000313" key="1">
    <source>
        <dbReference type="EMBL" id="OLZ39401.1"/>
    </source>
</evidence>
<accession>A0A1S8AS82</accession>
<reference evidence="2" key="1">
    <citation type="submission" date="2016-04" db="EMBL/GenBank/DDBJ databases">
        <authorList>
            <person name="Chen S.-C."/>
            <person name="Lai M.-C."/>
        </authorList>
    </citation>
    <scope>NUCLEOTIDE SEQUENCE [LARGE SCALE GENOMIC DNA]</scope>
    <source>
        <strain evidence="2">AB14</strain>
    </source>
</reference>
<protein>
    <submittedName>
        <fullName evidence="1">Uncharacterized protein</fullName>
    </submittedName>
</protein>
<gene>
    <name evidence="1" type="ORF">A6E15_18705</name>
</gene>
<dbReference type="EMBL" id="LWLN01000002">
    <property type="protein sequence ID" value="OLZ39401.1"/>
    <property type="molecule type" value="Genomic_DNA"/>
</dbReference>
<evidence type="ECO:0000313" key="2">
    <source>
        <dbReference type="Proteomes" id="UP000189370"/>
    </source>
</evidence>